<accession>A0A8H7TWD2</accession>
<evidence type="ECO:0000256" key="1">
    <source>
        <dbReference type="SAM" id="MobiDB-lite"/>
    </source>
</evidence>
<protein>
    <submittedName>
        <fullName evidence="2">Uncharacterized protein</fullName>
    </submittedName>
</protein>
<feature type="compositionally biased region" description="Basic and acidic residues" evidence="1">
    <location>
        <begin position="10"/>
        <end position="19"/>
    </location>
</feature>
<gene>
    <name evidence="2" type="ORF">IM811_001781</name>
</gene>
<dbReference type="Proteomes" id="UP000616885">
    <property type="component" value="Unassembled WGS sequence"/>
</dbReference>
<comment type="caution">
    <text evidence="2">The sequence shown here is derived from an EMBL/GenBank/DDBJ whole genome shotgun (WGS) entry which is preliminary data.</text>
</comment>
<dbReference type="AlphaFoldDB" id="A0A8H7TWD2"/>
<dbReference type="EMBL" id="JADCTT010000001">
    <property type="protein sequence ID" value="KAF9760087.1"/>
    <property type="molecule type" value="Genomic_DNA"/>
</dbReference>
<proteinExistence type="predicted"/>
<evidence type="ECO:0000313" key="3">
    <source>
        <dbReference type="Proteomes" id="UP000616885"/>
    </source>
</evidence>
<sequence>MSGKPFTQHPGHDHKDPPQIHHWLSQSAAEDPFTLHQSRDAKKKKSVMQLLEHIQAKLPPHTPDSTTPHNTNTSVMSTSSLHTNKGGTSIDLFSVGAQFSNPSAPPPRHIDPLDLSSLGPLACPNKGKL</sequence>
<organism evidence="2 3">
    <name type="scientific">Bionectria ochroleuca</name>
    <name type="common">Gliocladium roseum</name>
    <dbReference type="NCBI Taxonomy" id="29856"/>
    <lineage>
        <taxon>Eukaryota</taxon>
        <taxon>Fungi</taxon>
        <taxon>Dikarya</taxon>
        <taxon>Ascomycota</taxon>
        <taxon>Pezizomycotina</taxon>
        <taxon>Sordariomycetes</taxon>
        <taxon>Hypocreomycetidae</taxon>
        <taxon>Hypocreales</taxon>
        <taxon>Bionectriaceae</taxon>
        <taxon>Clonostachys</taxon>
    </lineage>
</organism>
<feature type="region of interest" description="Disordered" evidence="1">
    <location>
        <begin position="98"/>
        <end position="129"/>
    </location>
</feature>
<feature type="region of interest" description="Disordered" evidence="1">
    <location>
        <begin position="1"/>
        <end position="83"/>
    </location>
</feature>
<reference evidence="2" key="1">
    <citation type="submission" date="2020-10" db="EMBL/GenBank/DDBJ databases">
        <title>High-Quality Genome Resource of Clonostachys rosea strain S41 by Oxford Nanopore Long-Read Sequencing.</title>
        <authorList>
            <person name="Wang H."/>
        </authorList>
    </citation>
    <scope>NUCLEOTIDE SEQUENCE</scope>
    <source>
        <strain evidence="2">S41</strain>
    </source>
</reference>
<feature type="compositionally biased region" description="Polar residues" evidence="1">
    <location>
        <begin position="63"/>
        <end position="83"/>
    </location>
</feature>
<name>A0A8H7TWD2_BIOOC</name>
<evidence type="ECO:0000313" key="2">
    <source>
        <dbReference type="EMBL" id="KAF9760087.1"/>
    </source>
</evidence>